<comment type="catalytic activity">
    <reaction evidence="5">
        <text>a 3-demethylubiquinol + S-adenosyl-L-methionine = a ubiquinol + S-adenosyl-L-homocysteine + H(+)</text>
        <dbReference type="Rhea" id="RHEA:44380"/>
        <dbReference type="Rhea" id="RHEA-COMP:9566"/>
        <dbReference type="Rhea" id="RHEA-COMP:10914"/>
        <dbReference type="ChEBI" id="CHEBI:15378"/>
        <dbReference type="ChEBI" id="CHEBI:17976"/>
        <dbReference type="ChEBI" id="CHEBI:57856"/>
        <dbReference type="ChEBI" id="CHEBI:59789"/>
        <dbReference type="ChEBI" id="CHEBI:84422"/>
        <dbReference type="EC" id="2.1.1.64"/>
    </reaction>
</comment>
<protein>
    <recommendedName>
        <fullName evidence="5">Ubiquinone biosynthesis O-methyltransferase</fullName>
    </recommendedName>
    <alternativeName>
        <fullName evidence="5">2-polyprenyl-6-hydroxyphenol methylase</fullName>
        <ecNumber evidence="5">2.1.1.222</ecNumber>
    </alternativeName>
    <alternativeName>
        <fullName evidence="5">3-demethylubiquinone 3-O-methyltransferase</fullName>
        <ecNumber evidence="5">2.1.1.64</ecNumber>
    </alternativeName>
</protein>
<comment type="pathway">
    <text evidence="5">Cofactor biosynthesis; ubiquinone biosynthesis.</text>
</comment>
<dbReference type="EC" id="2.1.1.64" evidence="5"/>
<gene>
    <name evidence="5 6" type="primary">ubiG</name>
    <name evidence="6" type="ORF">NLO413_0235</name>
</gene>
<dbReference type="GO" id="GO:0102208">
    <property type="term" value="F:2-polyprenyl-6-hydroxyphenol methylase activity"/>
    <property type="evidence" value="ECO:0007669"/>
    <property type="project" value="UniProtKB-EC"/>
</dbReference>
<feature type="binding site" evidence="5">
    <location>
        <position position="36"/>
    </location>
    <ligand>
        <name>S-adenosyl-L-methionine</name>
        <dbReference type="ChEBI" id="CHEBI:59789"/>
    </ligand>
</feature>
<comment type="caution">
    <text evidence="6">The sequence shown here is derived from an EMBL/GenBank/DDBJ whole genome shotgun (WGS) entry which is preliminary data.</text>
</comment>
<keyword evidence="7" id="KW-1185">Reference proteome</keyword>
<evidence type="ECO:0000256" key="5">
    <source>
        <dbReference type="HAMAP-Rule" id="MF_00472"/>
    </source>
</evidence>
<dbReference type="Proteomes" id="UP000033562">
    <property type="component" value="Unassembled WGS sequence"/>
</dbReference>
<sequence length="237" mass="27148">MTTINESEVEKFSKISDQWWDENGSFSLLHKINSLRVYYVTNHLNNIFCQLSSLSLLDVGCGGGIFSESMSRLGINNIFGIDPSENNINIARNHAVKNNLQINYRCIDIQDLAKTNECYDIITIMEVVEHVNNLPVFMQSACKLLKNNGILFLSTLNRTIKSMLLAIIAAEYILRWLPKNMHQWTKFVKPSEIANILLQYNIIVQDITGINFNVINNKWYLSKDISVNYILAAQKIK</sequence>
<feature type="binding site" evidence="5">
    <location>
        <position position="125"/>
    </location>
    <ligand>
        <name>S-adenosyl-L-methionine</name>
        <dbReference type="ChEBI" id="CHEBI:59789"/>
    </ligand>
</feature>
<feature type="binding site" evidence="5">
    <location>
        <position position="60"/>
    </location>
    <ligand>
        <name>S-adenosyl-L-methionine</name>
        <dbReference type="ChEBI" id="CHEBI:59789"/>
    </ligand>
</feature>
<evidence type="ECO:0000313" key="7">
    <source>
        <dbReference type="Proteomes" id="UP000033562"/>
    </source>
</evidence>
<dbReference type="InterPro" id="IPR010233">
    <property type="entry name" value="UbiG_MeTrfase"/>
</dbReference>
<dbReference type="InterPro" id="IPR029063">
    <property type="entry name" value="SAM-dependent_MTases_sf"/>
</dbReference>
<dbReference type="Gene3D" id="3.40.50.150">
    <property type="entry name" value="Vaccinia Virus protein VP39"/>
    <property type="match status" value="1"/>
</dbReference>
<proteinExistence type="inferred from homology"/>
<dbReference type="GO" id="GO:0010420">
    <property type="term" value="F:polyprenyldihydroxybenzoate methyltransferase activity"/>
    <property type="evidence" value="ECO:0007669"/>
    <property type="project" value="InterPro"/>
</dbReference>
<comment type="function">
    <text evidence="5">O-methyltransferase that catalyzes the 2 O-methylation steps in the ubiquinone biosynthetic pathway.</text>
</comment>
<dbReference type="PANTHER" id="PTHR43464:SF19">
    <property type="entry name" value="UBIQUINONE BIOSYNTHESIS O-METHYLTRANSFERASE, MITOCHONDRIAL"/>
    <property type="match status" value="1"/>
</dbReference>
<dbReference type="AlphaFoldDB" id="A0A0F3NMD4"/>
<dbReference type="UniPathway" id="UPA00232"/>
<accession>A0A0F3NMD4</accession>
<dbReference type="PANTHER" id="PTHR43464">
    <property type="entry name" value="METHYLTRANSFERASE"/>
    <property type="match status" value="1"/>
</dbReference>
<evidence type="ECO:0000256" key="4">
    <source>
        <dbReference type="ARBA" id="ARBA00022691"/>
    </source>
</evidence>
<dbReference type="SUPFAM" id="SSF53335">
    <property type="entry name" value="S-adenosyl-L-methionine-dependent methyltransferases"/>
    <property type="match status" value="1"/>
</dbReference>
<name>A0A0F3NMD4_9RICK</name>
<keyword evidence="1 5" id="KW-0489">Methyltransferase</keyword>
<evidence type="ECO:0000256" key="1">
    <source>
        <dbReference type="ARBA" id="ARBA00022603"/>
    </source>
</evidence>
<keyword evidence="6" id="KW-0830">Ubiquinone</keyword>
<dbReference type="EC" id="2.1.1.222" evidence="5"/>
<dbReference type="EMBL" id="LANX01000001">
    <property type="protein sequence ID" value="KJV68867.1"/>
    <property type="molecule type" value="Genomic_DNA"/>
</dbReference>
<evidence type="ECO:0000256" key="2">
    <source>
        <dbReference type="ARBA" id="ARBA00022679"/>
    </source>
</evidence>
<dbReference type="GO" id="GO:0061542">
    <property type="term" value="F:3-demethylubiquinol 3-O-methyltransferase activity"/>
    <property type="evidence" value="ECO:0007669"/>
    <property type="project" value="UniProtKB-UniRule"/>
</dbReference>
<organism evidence="6 7">
    <name type="scientific">Candidatus Neoehrlichia procyonis str. RAC413</name>
    <dbReference type="NCBI Taxonomy" id="1359163"/>
    <lineage>
        <taxon>Bacteria</taxon>
        <taxon>Pseudomonadati</taxon>
        <taxon>Pseudomonadota</taxon>
        <taxon>Alphaproteobacteria</taxon>
        <taxon>Rickettsiales</taxon>
        <taxon>Anaplasmataceae</taxon>
        <taxon>Candidatus Neoehrlichia</taxon>
    </lineage>
</organism>
<dbReference type="Pfam" id="PF13489">
    <property type="entry name" value="Methyltransf_23"/>
    <property type="match status" value="1"/>
</dbReference>
<feature type="binding site" evidence="5">
    <location>
        <position position="82"/>
    </location>
    <ligand>
        <name>S-adenosyl-L-methionine</name>
        <dbReference type="ChEBI" id="CHEBI:59789"/>
    </ligand>
</feature>
<comment type="catalytic activity">
    <reaction evidence="5">
        <text>a 3-(all-trans-polyprenyl)benzene-1,2-diol + S-adenosyl-L-methionine = a 2-methoxy-6-(all-trans-polyprenyl)phenol + S-adenosyl-L-homocysteine + H(+)</text>
        <dbReference type="Rhea" id="RHEA:31411"/>
        <dbReference type="Rhea" id="RHEA-COMP:9550"/>
        <dbReference type="Rhea" id="RHEA-COMP:9551"/>
        <dbReference type="ChEBI" id="CHEBI:15378"/>
        <dbReference type="ChEBI" id="CHEBI:57856"/>
        <dbReference type="ChEBI" id="CHEBI:59789"/>
        <dbReference type="ChEBI" id="CHEBI:62729"/>
        <dbReference type="ChEBI" id="CHEBI:62731"/>
        <dbReference type="EC" id="2.1.1.222"/>
    </reaction>
</comment>
<dbReference type="NCBIfam" id="TIGR01983">
    <property type="entry name" value="UbiG"/>
    <property type="match status" value="1"/>
</dbReference>
<keyword evidence="2 5" id="KW-0808">Transferase</keyword>
<keyword evidence="4 5" id="KW-0949">S-adenosyl-L-methionine</keyword>
<keyword evidence="3 5" id="KW-0831">Ubiquinone biosynthesis</keyword>
<dbReference type="CDD" id="cd02440">
    <property type="entry name" value="AdoMet_MTases"/>
    <property type="match status" value="1"/>
</dbReference>
<evidence type="ECO:0000256" key="3">
    <source>
        <dbReference type="ARBA" id="ARBA00022688"/>
    </source>
</evidence>
<evidence type="ECO:0000313" key="6">
    <source>
        <dbReference type="EMBL" id="KJV68867.1"/>
    </source>
</evidence>
<comment type="similarity">
    <text evidence="5">Belongs to the methyltransferase superfamily. UbiG/COQ3 family.</text>
</comment>
<dbReference type="HAMAP" id="MF_00472">
    <property type="entry name" value="UbiG"/>
    <property type="match status" value="1"/>
</dbReference>
<dbReference type="STRING" id="1359163.NLO413_0235"/>
<dbReference type="GO" id="GO:0032259">
    <property type="term" value="P:methylation"/>
    <property type="evidence" value="ECO:0007669"/>
    <property type="project" value="UniProtKB-KW"/>
</dbReference>
<reference evidence="6 7" key="1">
    <citation type="submission" date="2015-02" db="EMBL/GenBank/DDBJ databases">
        <title>Genome Sequencing of Rickettsiales.</title>
        <authorList>
            <person name="Daugherty S.C."/>
            <person name="Su Q."/>
            <person name="Abolude K."/>
            <person name="Beier-Sexton M."/>
            <person name="Carlyon J.A."/>
            <person name="Carter R."/>
            <person name="Day N.P."/>
            <person name="Dumler S.J."/>
            <person name="Dyachenko V."/>
            <person name="Godinez A."/>
            <person name="Kurtti T.J."/>
            <person name="Lichay M."/>
            <person name="Mullins K.E."/>
            <person name="Ott S."/>
            <person name="Pappas-Brown V."/>
            <person name="Paris D.H."/>
            <person name="Patel P."/>
            <person name="Richards A.L."/>
            <person name="Sadzewicz L."/>
            <person name="Sears K."/>
            <person name="Seidman D."/>
            <person name="Sengamalay N."/>
            <person name="Stenos J."/>
            <person name="Tallon L.J."/>
            <person name="Vincent G."/>
            <person name="Fraser C.M."/>
            <person name="Munderloh U."/>
            <person name="Dunning-Hotopp J.C."/>
        </authorList>
    </citation>
    <scope>NUCLEOTIDE SEQUENCE [LARGE SCALE GENOMIC DNA]</scope>
    <source>
        <strain evidence="6 7">RAC413</strain>
    </source>
</reference>
<dbReference type="RefSeq" id="WP_232295892.1">
    <property type="nucleotide sequence ID" value="NZ_LANX01000001.1"/>
</dbReference>
<dbReference type="PATRIC" id="fig|1359163.3.peg.226"/>